<comment type="caution">
    <text evidence="2">The sequence shown here is derived from an EMBL/GenBank/DDBJ whole genome shotgun (WGS) entry which is preliminary data.</text>
</comment>
<dbReference type="PANTHER" id="PTHR34585:SF22">
    <property type="entry name" value="HELIX-TURN-HELIX DOMAIN-CONTAINING PROTEIN"/>
    <property type="match status" value="1"/>
</dbReference>
<dbReference type="InterPro" id="IPR009061">
    <property type="entry name" value="DNA-bd_dom_put_sf"/>
</dbReference>
<protein>
    <submittedName>
        <fullName evidence="2">Helix-turn-helix domain-containing protein</fullName>
    </submittedName>
</protein>
<dbReference type="PANTHER" id="PTHR34585">
    <property type="match status" value="1"/>
</dbReference>
<dbReference type="SUPFAM" id="SSF46955">
    <property type="entry name" value="Putative DNA-binding domain"/>
    <property type="match status" value="1"/>
</dbReference>
<dbReference type="Proteomes" id="UP000598820">
    <property type="component" value="Unassembled WGS sequence"/>
</dbReference>
<sequence>MKVEVFTQDDYKVLVDRLDRLERRINEAKETSKPIELYTNSDLVKLLKVSSRCLQNWRDQGLIDFCQIRSKIYYPGDDVRRFIANNKFKHFNII</sequence>
<dbReference type="InterPro" id="IPR041657">
    <property type="entry name" value="HTH_17"/>
</dbReference>
<evidence type="ECO:0000313" key="3">
    <source>
        <dbReference type="Proteomes" id="UP000598820"/>
    </source>
</evidence>
<name>A0A926XWK5_9BACT</name>
<gene>
    <name evidence="2" type="ORF">IC229_14585</name>
</gene>
<dbReference type="AlphaFoldDB" id="A0A926XWK5"/>
<proteinExistence type="predicted"/>
<organism evidence="2 3">
    <name type="scientific">Spirosoma profusum</name>
    <dbReference type="NCBI Taxonomy" id="2771354"/>
    <lineage>
        <taxon>Bacteria</taxon>
        <taxon>Pseudomonadati</taxon>
        <taxon>Bacteroidota</taxon>
        <taxon>Cytophagia</taxon>
        <taxon>Cytophagales</taxon>
        <taxon>Cytophagaceae</taxon>
        <taxon>Spirosoma</taxon>
    </lineage>
</organism>
<evidence type="ECO:0000259" key="1">
    <source>
        <dbReference type="Pfam" id="PF12728"/>
    </source>
</evidence>
<evidence type="ECO:0000313" key="2">
    <source>
        <dbReference type="EMBL" id="MBD2701874.1"/>
    </source>
</evidence>
<keyword evidence="3" id="KW-1185">Reference proteome</keyword>
<dbReference type="Pfam" id="PF12728">
    <property type="entry name" value="HTH_17"/>
    <property type="match status" value="1"/>
</dbReference>
<accession>A0A926XWK5</accession>
<dbReference type="EMBL" id="JACWZY010000011">
    <property type="protein sequence ID" value="MBD2701874.1"/>
    <property type="molecule type" value="Genomic_DNA"/>
</dbReference>
<reference evidence="2" key="1">
    <citation type="submission" date="2020-09" db="EMBL/GenBank/DDBJ databases">
        <authorList>
            <person name="Kim M.K."/>
        </authorList>
    </citation>
    <scope>NUCLEOTIDE SEQUENCE</scope>
    <source>
        <strain evidence="2">BT702</strain>
    </source>
</reference>
<feature type="domain" description="Helix-turn-helix" evidence="1">
    <location>
        <begin position="37"/>
        <end position="86"/>
    </location>
</feature>